<comment type="caution">
    <text evidence="3">The sequence shown here is derived from an EMBL/GenBank/DDBJ whole genome shotgun (WGS) entry which is preliminary data.</text>
</comment>
<dbReference type="GO" id="GO:0019867">
    <property type="term" value="C:outer membrane"/>
    <property type="evidence" value="ECO:0007669"/>
    <property type="project" value="InterPro"/>
</dbReference>
<keyword evidence="1" id="KW-0732">Signal</keyword>
<dbReference type="Pfam" id="PF03797">
    <property type="entry name" value="Autotransporter"/>
    <property type="match status" value="1"/>
</dbReference>
<evidence type="ECO:0000259" key="2">
    <source>
        <dbReference type="PROSITE" id="PS51208"/>
    </source>
</evidence>
<organism evidence="3 4">
    <name type="scientific">Pseudomonas chlororaphis</name>
    <dbReference type="NCBI Taxonomy" id="587753"/>
    <lineage>
        <taxon>Bacteria</taxon>
        <taxon>Pseudomonadati</taxon>
        <taxon>Pseudomonadota</taxon>
        <taxon>Gammaproteobacteria</taxon>
        <taxon>Pseudomonadales</taxon>
        <taxon>Pseudomonadaceae</taxon>
        <taxon>Pseudomonas</taxon>
    </lineage>
</organism>
<dbReference type="SUPFAM" id="SSF103515">
    <property type="entry name" value="Autotransporter"/>
    <property type="match status" value="1"/>
</dbReference>
<evidence type="ECO:0000256" key="1">
    <source>
        <dbReference type="SAM" id="SignalP"/>
    </source>
</evidence>
<feature type="chain" id="PRO_5044323985" evidence="1">
    <location>
        <begin position="25"/>
        <end position="1010"/>
    </location>
</feature>
<dbReference type="PROSITE" id="PS51208">
    <property type="entry name" value="AUTOTRANSPORTER"/>
    <property type="match status" value="1"/>
</dbReference>
<protein>
    <submittedName>
        <fullName evidence="3">Autotransporter domain-containing protein</fullName>
    </submittedName>
</protein>
<dbReference type="AlphaFoldDB" id="A0AB34BWH2"/>
<feature type="domain" description="Autotransporter" evidence="2">
    <location>
        <begin position="734"/>
        <end position="1010"/>
    </location>
</feature>
<dbReference type="InterPro" id="IPR036709">
    <property type="entry name" value="Autotransporte_beta_dom_sf"/>
</dbReference>
<feature type="signal peptide" evidence="1">
    <location>
        <begin position="1"/>
        <end position="24"/>
    </location>
</feature>
<evidence type="ECO:0000313" key="3">
    <source>
        <dbReference type="EMBL" id="KAA5836453.1"/>
    </source>
</evidence>
<gene>
    <name evidence="3" type="ORF">F2A38_28710</name>
</gene>
<dbReference type="Gene3D" id="2.40.128.130">
    <property type="entry name" value="Autotransporter beta-domain"/>
    <property type="match status" value="1"/>
</dbReference>
<name>A0AB34BWH2_9PSED</name>
<reference evidence="3 4" key="1">
    <citation type="submission" date="2019-09" db="EMBL/GenBank/DDBJ databases">
        <authorList>
            <person name="Vacheron J."/>
            <person name="Dubost A."/>
            <person name="Prigent-Combaret C."/>
            <person name="Muller D."/>
        </authorList>
    </citation>
    <scope>NUCLEOTIDE SEQUENCE [LARGE SCALE GENOMIC DNA]</scope>
    <source>
        <strain evidence="3 4">JV497</strain>
    </source>
</reference>
<dbReference type="RefSeq" id="WP_150053120.1">
    <property type="nucleotide sequence ID" value="NZ_VWPC01000031.1"/>
</dbReference>
<dbReference type="EMBL" id="VWPC01000031">
    <property type="protein sequence ID" value="KAA5836453.1"/>
    <property type="molecule type" value="Genomic_DNA"/>
</dbReference>
<evidence type="ECO:0000313" key="4">
    <source>
        <dbReference type="Proteomes" id="UP000323924"/>
    </source>
</evidence>
<dbReference type="NCBIfam" id="TIGR01414">
    <property type="entry name" value="autotrans_barl"/>
    <property type="match status" value="1"/>
</dbReference>
<dbReference type="Proteomes" id="UP000323924">
    <property type="component" value="Unassembled WGS sequence"/>
</dbReference>
<proteinExistence type="predicted"/>
<dbReference type="InterPro" id="IPR006315">
    <property type="entry name" value="OM_autotransptr_brl_dom"/>
</dbReference>
<dbReference type="InterPro" id="IPR005546">
    <property type="entry name" value="Autotransporte_beta"/>
</dbReference>
<sequence length="1010" mass="104940">MILALHRLALRIALIVSGSLVAQAQATDLIIDSPITTPPDTQDVTRVTVTPTGSLITSPTALSLHSDYETRDRRIYNAGQIISTGGLAIDISRNPVWSLGSYQIQNNAGGLIQGADAAIRINDYAASYISIDNAGTIRSLNGEGLELSRAGWFMDGASVTNRASGVIHSTFNDGIKASDKSRIINHGEISTGDTRTTSDEFDGIDAGSPGIDTGIAVSVDNQGLISGGRHGIATLRDATLVNVGTVTGRNGAGFFSAGNGEVSNRYTGIISGNVSGLHDADGDGIRIANVALITNSGIIQGTGASGVNQHGAANTSEGLSIGGGSITNAGAPAPGMSAALISGANNGILIDDGNGGSAVAATTLNNGGIIRGLDGFGVKFVGDFADEVRNSGLISGSNGLALDMGGGDDRLTLLNGSSFEGLVDGGTGHNTLVMTVDNDTAPAGSFGDSRNFQVLEVRRGNWTLTGKGDFSEGGHVFDFAHLTNLGGIAGDVLVDPQAQYSGNGTVNNLTINGLLSTSAQLSAPQVKGDLVMGSGSTLLFGVDADGSAGTTRVAGNANLTGSSLIVRADDSVDDYPWRSQYRVLEAGSITGTFAKVTGDTYAFLDPVITYGSNAVDLTYTRNGADFSEYARTANGARAVRSIEEMHQAEENALYNALLNTSESSAGIAIEKLAGSGNANLGIATLNASSQVATSMLAAMHQTGSGAGLLVGLDQAQTPTLAATGVPGSLRNLNDPNARGRVWLQGIGSYGKLDGEHGNPGLQQKTAGSVLGIDWSLSPVWRMGVLGGYSKTDLSNSDVDGKLRSWHLGIYAMRQDGPLALRLGATYSQHDGDNKRTVEFDHFSDRPKGSYDADSQQAFAELGYTLGTGRLNVEPFTNLGYQRYHRDRYTEKGGAASLDVHSQTQDNFSSTFGVRLAQLNQLQNGISLTPRASFGWRHTYGDVDSETRQAFVLGGSAFKVEGSALDRDSLMIEAGLDVGLSARHTLSVGYNGELGSNSRNHAWMGQWQMSF</sequence>
<dbReference type="SMART" id="SM00869">
    <property type="entry name" value="Autotransporter"/>
    <property type="match status" value="1"/>
</dbReference>
<accession>A0AB34BWH2</accession>